<evidence type="ECO:0000313" key="1">
    <source>
        <dbReference type="EMBL" id="AAK79879.1"/>
    </source>
</evidence>
<dbReference type="HOGENOM" id="CLU_2877718_0_0_9"/>
<keyword evidence="2" id="KW-1185">Reference proteome</keyword>
<dbReference type="PATRIC" id="fig|272562.8.peg.2118"/>
<dbReference type="STRING" id="272562.CA_C1916"/>
<dbReference type="AlphaFoldDB" id="Q97HU1"/>
<dbReference type="GeneID" id="44998405"/>
<protein>
    <submittedName>
        <fullName evidence="1">Uncharacterized protein</fullName>
    </submittedName>
</protein>
<dbReference type="RefSeq" id="WP_010965220.1">
    <property type="nucleotide sequence ID" value="NC_003030.1"/>
</dbReference>
<dbReference type="Proteomes" id="UP000000814">
    <property type="component" value="Chromosome"/>
</dbReference>
<dbReference type="EMBL" id="AE001437">
    <property type="protein sequence ID" value="AAK79879.1"/>
    <property type="molecule type" value="Genomic_DNA"/>
</dbReference>
<reference evidence="1 2" key="1">
    <citation type="journal article" date="2001" name="J. Bacteriol.">
        <title>Genome sequence and comparative analysis of the solvent-producing bacterium Clostridium acetobutylicum.</title>
        <authorList>
            <person name="Nolling J."/>
            <person name="Breton G."/>
            <person name="Omelchenko M.V."/>
            <person name="Makarova K.S."/>
            <person name="Zeng Q."/>
            <person name="Gibson R."/>
            <person name="Lee H.M."/>
            <person name="Dubois J."/>
            <person name="Qiu D."/>
            <person name="Hitti J."/>
            <person name="Wolf Y.I."/>
            <person name="Tatusov R.L."/>
            <person name="Sabathe F."/>
            <person name="Doucette-Stamm L."/>
            <person name="Soucaille P."/>
            <person name="Daly M.J."/>
            <person name="Bennett G.N."/>
            <person name="Koonin E.V."/>
            <person name="Smith D.R."/>
        </authorList>
    </citation>
    <scope>NUCLEOTIDE SEQUENCE [LARGE SCALE GENOMIC DNA]</scope>
    <source>
        <strain evidence="2">ATCC 824 / DSM 792 / JCM 1419 / LMG 5710 / VKM B-1787</strain>
    </source>
</reference>
<evidence type="ECO:0000313" key="2">
    <source>
        <dbReference type="Proteomes" id="UP000000814"/>
    </source>
</evidence>
<organism evidence="1 2">
    <name type="scientific">Clostridium acetobutylicum (strain ATCC 824 / DSM 792 / JCM 1419 / IAM 19013 / LMG 5710 / NBRC 13948 / NRRL B-527 / VKM B-1787 / 2291 / W)</name>
    <dbReference type="NCBI Taxonomy" id="272562"/>
    <lineage>
        <taxon>Bacteria</taxon>
        <taxon>Bacillati</taxon>
        <taxon>Bacillota</taxon>
        <taxon>Clostridia</taxon>
        <taxon>Eubacteriales</taxon>
        <taxon>Clostridiaceae</taxon>
        <taxon>Clostridium</taxon>
    </lineage>
</organism>
<sequence>MQVRIIKATPGIPLELKKEYKVNFETENHYIIFNSGIWCGIYKTDAEIINFKELESGQLVLNI</sequence>
<proteinExistence type="predicted"/>
<gene>
    <name evidence="1" type="ordered locus">CA_C1916</name>
</gene>
<accession>Q97HU1</accession>
<name>Q97HU1_CLOAB</name>
<dbReference type="KEGG" id="cac:CA_C1916"/>
<dbReference type="PIR" id="D97136">
    <property type="entry name" value="D97136"/>
</dbReference>